<dbReference type="EMBL" id="JAAMPC010000004">
    <property type="protein sequence ID" value="KAG2316551.1"/>
    <property type="molecule type" value="Genomic_DNA"/>
</dbReference>
<evidence type="ECO:0000313" key="2">
    <source>
        <dbReference type="Proteomes" id="UP000886595"/>
    </source>
</evidence>
<dbReference type="InterPro" id="IPR045864">
    <property type="entry name" value="aa-tRNA-synth_II/BPL/LPL"/>
</dbReference>
<dbReference type="Proteomes" id="UP000886595">
    <property type="component" value="Unassembled WGS sequence"/>
</dbReference>
<evidence type="ECO:0008006" key="3">
    <source>
        <dbReference type="Google" id="ProtNLM"/>
    </source>
</evidence>
<name>A0A8X7VS75_BRACI</name>
<reference evidence="1 2" key="1">
    <citation type="submission" date="2020-02" db="EMBL/GenBank/DDBJ databases">
        <authorList>
            <person name="Ma Q."/>
            <person name="Huang Y."/>
            <person name="Song X."/>
            <person name="Pei D."/>
        </authorList>
    </citation>
    <scope>NUCLEOTIDE SEQUENCE [LARGE SCALE GENOMIC DNA]</scope>
    <source>
        <strain evidence="1">Sxm20200214</strain>
        <tissue evidence="1">Leaf</tissue>
    </source>
</reference>
<dbReference type="AlphaFoldDB" id="A0A8X7VS75"/>
<dbReference type="GO" id="GO:0005524">
    <property type="term" value="F:ATP binding"/>
    <property type="evidence" value="ECO:0007669"/>
    <property type="project" value="InterPro"/>
</dbReference>
<protein>
    <recommendedName>
        <fullName evidence="3">Seryl-tRNA synthetase</fullName>
    </recommendedName>
</protein>
<proteinExistence type="predicted"/>
<dbReference type="GO" id="GO:0006434">
    <property type="term" value="P:seryl-tRNA aminoacylation"/>
    <property type="evidence" value="ECO:0007669"/>
    <property type="project" value="InterPro"/>
</dbReference>
<dbReference type="Gene3D" id="3.30.930.10">
    <property type="entry name" value="Bira Bifunctional Protein, Domain 2"/>
    <property type="match status" value="1"/>
</dbReference>
<dbReference type="PANTHER" id="PTHR11778">
    <property type="entry name" value="SERYL-TRNA SYNTHETASE"/>
    <property type="match status" value="1"/>
</dbReference>
<dbReference type="InterPro" id="IPR002317">
    <property type="entry name" value="Ser-tRNA-ligase_type_1"/>
</dbReference>
<comment type="caution">
    <text evidence="1">The sequence shown here is derived from an EMBL/GenBank/DDBJ whole genome shotgun (WGS) entry which is preliminary data.</text>
</comment>
<gene>
    <name evidence="1" type="ORF">Bca52824_019673</name>
</gene>
<keyword evidence="2" id="KW-1185">Reference proteome</keyword>
<dbReference type="GO" id="GO:0004828">
    <property type="term" value="F:serine-tRNA ligase activity"/>
    <property type="evidence" value="ECO:0007669"/>
    <property type="project" value="InterPro"/>
</dbReference>
<sequence length="69" mass="8175">MDEWIHSSELPIRYAGYSSCFRKEAGSMKATTKLEDLRSDTVRKRKMSRKSSMFSERYICGILENYQRD</sequence>
<evidence type="ECO:0000313" key="1">
    <source>
        <dbReference type="EMBL" id="KAG2316551.1"/>
    </source>
</evidence>
<accession>A0A8X7VS75</accession>
<organism evidence="1 2">
    <name type="scientific">Brassica carinata</name>
    <name type="common">Ethiopian mustard</name>
    <name type="synonym">Abyssinian cabbage</name>
    <dbReference type="NCBI Taxonomy" id="52824"/>
    <lineage>
        <taxon>Eukaryota</taxon>
        <taxon>Viridiplantae</taxon>
        <taxon>Streptophyta</taxon>
        <taxon>Embryophyta</taxon>
        <taxon>Tracheophyta</taxon>
        <taxon>Spermatophyta</taxon>
        <taxon>Magnoliopsida</taxon>
        <taxon>eudicotyledons</taxon>
        <taxon>Gunneridae</taxon>
        <taxon>Pentapetalae</taxon>
        <taxon>rosids</taxon>
        <taxon>malvids</taxon>
        <taxon>Brassicales</taxon>
        <taxon>Brassicaceae</taxon>
        <taxon>Brassiceae</taxon>
        <taxon>Brassica</taxon>
    </lineage>
</organism>